<dbReference type="EMBL" id="JAATJL010000001">
    <property type="protein sequence ID" value="NJC24148.1"/>
    <property type="molecule type" value="Genomic_DNA"/>
</dbReference>
<proteinExistence type="predicted"/>
<keyword evidence="2" id="KW-0808">Transferase</keyword>
<feature type="domain" description="Polysaccharide pyruvyl transferase" evidence="1">
    <location>
        <begin position="16"/>
        <end position="312"/>
    </location>
</feature>
<sequence>MKPSLVYLISCAGHPNFGDEMIAAGWLRLLAERYPETDVWLDCPNPGTAELLFEGIHPRVHFTNTLWRLCWDAHTQRSGDIAGYVSGKVRNFGSPFVDLGIEKLRQADSLHLLGGGYLNAIWPANAGLIAAMATAQELTGCKLFGTGLSLVPFNEDAAHFENAFEKFDYVSVRDAPSAERYGIRQGLDDAFLSIEHEVERGLARNDDADLVVCLQPDQTTPEEFEAAVQTARPVVQAALEAGQVVKYVEGIPGTDHAGFDALKDLIPVENFIPFSSVWKDGLPLRENQTWVTTRFHLHFAAAAAGAHGMAIGVKENYYDIKHGTLLELGTGWAYGTHTSPPEEPMGGTAFRNGLRARVAEKRVEAERLYPVVAAPEEIQQEPKPRWLERLRR</sequence>
<organism evidence="2 3">
    <name type="scientific">Arthrobacter pigmenti</name>
    <dbReference type="NCBI Taxonomy" id="271432"/>
    <lineage>
        <taxon>Bacteria</taxon>
        <taxon>Bacillati</taxon>
        <taxon>Actinomycetota</taxon>
        <taxon>Actinomycetes</taxon>
        <taxon>Micrococcales</taxon>
        <taxon>Micrococcaceae</taxon>
        <taxon>Arthrobacter</taxon>
    </lineage>
</organism>
<dbReference type="Proteomes" id="UP000547458">
    <property type="component" value="Unassembled WGS sequence"/>
</dbReference>
<name>A0A846RL92_9MICC</name>
<evidence type="ECO:0000259" key="1">
    <source>
        <dbReference type="Pfam" id="PF04230"/>
    </source>
</evidence>
<dbReference type="Pfam" id="PF04230">
    <property type="entry name" value="PS_pyruv_trans"/>
    <property type="match status" value="1"/>
</dbReference>
<dbReference type="InterPro" id="IPR007345">
    <property type="entry name" value="Polysacch_pyruvyl_Trfase"/>
</dbReference>
<dbReference type="AlphaFoldDB" id="A0A846RL92"/>
<keyword evidence="3" id="KW-1185">Reference proteome</keyword>
<comment type="caution">
    <text evidence="2">The sequence shown here is derived from an EMBL/GenBank/DDBJ whole genome shotgun (WGS) entry which is preliminary data.</text>
</comment>
<accession>A0A846RL92</accession>
<gene>
    <name evidence="2" type="ORF">BJ994_003224</name>
</gene>
<protein>
    <submittedName>
        <fullName evidence="2">Polysaccharide pyruvyl transferase WcaK-like protein</fullName>
    </submittedName>
</protein>
<dbReference type="RefSeq" id="WP_167995438.1">
    <property type="nucleotide sequence ID" value="NZ_JAATJL010000001.1"/>
</dbReference>
<evidence type="ECO:0000313" key="3">
    <source>
        <dbReference type="Proteomes" id="UP000547458"/>
    </source>
</evidence>
<reference evidence="2 3" key="1">
    <citation type="submission" date="2020-03" db="EMBL/GenBank/DDBJ databases">
        <title>Sequencing the genomes of 1000 actinobacteria strains.</title>
        <authorList>
            <person name="Klenk H.-P."/>
        </authorList>
    </citation>
    <scope>NUCLEOTIDE SEQUENCE [LARGE SCALE GENOMIC DNA]</scope>
    <source>
        <strain evidence="2 3">DSM 16403</strain>
    </source>
</reference>
<dbReference type="GO" id="GO:0016740">
    <property type="term" value="F:transferase activity"/>
    <property type="evidence" value="ECO:0007669"/>
    <property type="project" value="UniProtKB-KW"/>
</dbReference>
<evidence type="ECO:0000313" key="2">
    <source>
        <dbReference type="EMBL" id="NJC24148.1"/>
    </source>
</evidence>